<dbReference type="PROSITE" id="PS50801">
    <property type="entry name" value="STAS"/>
    <property type="match status" value="1"/>
</dbReference>
<dbReference type="OrthoDB" id="9794628at2"/>
<evidence type="ECO:0000256" key="2">
    <source>
        <dbReference type="RuleBase" id="RU003749"/>
    </source>
</evidence>
<accession>A0A1M4SVB1</accession>
<dbReference type="Proteomes" id="UP000184404">
    <property type="component" value="Unassembled WGS sequence"/>
</dbReference>
<evidence type="ECO:0000313" key="4">
    <source>
        <dbReference type="EMBL" id="SHE35917.1"/>
    </source>
</evidence>
<dbReference type="Gene3D" id="3.30.750.24">
    <property type="entry name" value="STAS domain"/>
    <property type="match status" value="1"/>
</dbReference>
<dbReference type="RefSeq" id="WP_072934373.1">
    <property type="nucleotide sequence ID" value="NZ_FQUG01000002.1"/>
</dbReference>
<dbReference type="EMBL" id="FQUG01000002">
    <property type="protein sequence ID" value="SHE35917.1"/>
    <property type="molecule type" value="Genomic_DNA"/>
</dbReference>
<dbReference type="PANTHER" id="PTHR33495">
    <property type="entry name" value="ANTI-SIGMA FACTOR ANTAGONIST TM_1081-RELATED-RELATED"/>
    <property type="match status" value="1"/>
</dbReference>
<dbReference type="GO" id="GO:0043856">
    <property type="term" value="F:anti-sigma factor antagonist activity"/>
    <property type="evidence" value="ECO:0007669"/>
    <property type="project" value="InterPro"/>
</dbReference>
<sequence length="99" mass="11004">MDIKQETNGTELTMFLSGRLDTVAAVDFEKALDAVSKDVTLLIVDCAELSYVASSGLRMFLRAQKRMNAQGKLVVRHVQESVMEVFSMTGFDSLLQIEN</sequence>
<reference evidence="4 5" key="1">
    <citation type="submission" date="2016-11" db="EMBL/GenBank/DDBJ databases">
        <authorList>
            <person name="Jaros S."/>
            <person name="Januszkiewicz K."/>
            <person name="Wedrychowicz H."/>
        </authorList>
    </citation>
    <scope>NUCLEOTIDE SEQUENCE [LARGE SCALE GENOMIC DNA]</scope>
    <source>
        <strain evidence="4 5">DSM 10502</strain>
    </source>
</reference>
<dbReference type="Pfam" id="PF01740">
    <property type="entry name" value="STAS"/>
    <property type="match status" value="1"/>
</dbReference>
<feature type="domain" description="STAS" evidence="3">
    <location>
        <begin position="1"/>
        <end position="99"/>
    </location>
</feature>
<dbReference type="PANTHER" id="PTHR33495:SF2">
    <property type="entry name" value="ANTI-SIGMA FACTOR ANTAGONIST TM_1081-RELATED"/>
    <property type="match status" value="1"/>
</dbReference>
<dbReference type="InterPro" id="IPR002645">
    <property type="entry name" value="STAS_dom"/>
</dbReference>
<gene>
    <name evidence="4" type="ORF">SAMN02745190_00256</name>
</gene>
<comment type="similarity">
    <text evidence="1 2">Belongs to the anti-sigma-factor antagonist family.</text>
</comment>
<proteinExistence type="inferred from homology"/>
<name>A0A1M4SVB1_9FIRM</name>
<evidence type="ECO:0000313" key="5">
    <source>
        <dbReference type="Proteomes" id="UP000184404"/>
    </source>
</evidence>
<evidence type="ECO:0000256" key="1">
    <source>
        <dbReference type="ARBA" id="ARBA00009013"/>
    </source>
</evidence>
<evidence type="ECO:0000259" key="3">
    <source>
        <dbReference type="PROSITE" id="PS50801"/>
    </source>
</evidence>
<organism evidence="4 5">
    <name type="scientific">Schwartzia succinivorans DSM 10502</name>
    <dbReference type="NCBI Taxonomy" id="1123243"/>
    <lineage>
        <taxon>Bacteria</taxon>
        <taxon>Bacillati</taxon>
        <taxon>Bacillota</taxon>
        <taxon>Negativicutes</taxon>
        <taxon>Selenomonadales</taxon>
        <taxon>Selenomonadaceae</taxon>
        <taxon>Schwartzia</taxon>
    </lineage>
</organism>
<dbReference type="NCBIfam" id="TIGR00377">
    <property type="entry name" value="ant_ant_sig"/>
    <property type="match status" value="1"/>
</dbReference>
<keyword evidence="5" id="KW-1185">Reference proteome</keyword>
<dbReference type="STRING" id="1123243.SAMN02745190_00256"/>
<dbReference type="InterPro" id="IPR003658">
    <property type="entry name" value="Anti-sigma_ant"/>
</dbReference>
<protein>
    <recommendedName>
        <fullName evidence="2">Anti-sigma factor antagonist</fullName>
    </recommendedName>
</protein>
<dbReference type="SUPFAM" id="SSF52091">
    <property type="entry name" value="SpoIIaa-like"/>
    <property type="match status" value="1"/>
</dbReference>
<dbReference type="CDD" id="cd07043">
    <property type="entry name" value="STAS_anti-anti-sigma_factors"/>
    <property type="match status" value="1"/>
</dbReference>
<dbReference type="AlphaFoldDB" id="A0A1M4SVB1"/>
<dbReference type="InterPro" id="IPR036513">
    <property type="entry name" value="STAS_dom_sf"/>
</dbReference>